<organism evidence="1 2">
    <name type="scientific">Microlunatus endophyticus</name>
    <dbReference type="NCBI Taxonomy" id="1716077"/>
    <lineage>
        <taxon>Bacteria</taxon>
        <taxon>Bacillati</taxon>
        <taxon>Actinomycetota</taxon>
        <taxon>Actinomycetes</taxon>
        <taxon>Propionibacteriales</taxon>
        <taxon>Propionibacteriaceae</taxon>
        <taxon>Microlunatus</taxon>
    </lineage>
</organism>
<evidence type="ECO:0000313" key="1">
    <source>
        <dbReference type="EMBL" id="GGL74535.1"/>
    </source>
</evidence>
<dbReference type="AlphaFoldDB" id="A0A917W6F7"/>
<evidence type="ECO:0000313" key="2">
    <source>
        <dbReference type="Proteomes" id="UP000613840"/>
    </source>
</evidence>
<gene>
    <name evidence="1" type="ORF">GCM10011575_35970</name>
</gene>
<name>A0A917W6F7_9ACTN</name>
<dbReference type="Proteomes" id="UP000613840">
    <property type="component" value="Unassembled WGS sequence"/>
</dbReference>
<accession>A0A917W6F7</accession>
<dbReference type="RefSeq" id="WP_188896766.1">
    <property type="nucleotide sequence ID" value="NZ_BMMZ01000010.1"/>
</dbReference>
<reference evidence="1" key="1">
    <citation type="journal article" date="2014" name="Int. J. Syst. Evol. Microbiol.">
        <title>Complete genome sequence of Corynebacterium casei LMG S-19264T (=DSM 44701T), isolated from a smear-ripened cheese.</title>
        <authorList>
            <consortium name="US DOE Joint Genome Institute (JGI-PGF)"/>
            <person name="Walter F."/>
            <person name="Albersmeier A."/>
            <person name="Kalinowski J."/>
            <person name="Ruckert C."/>
        </authorList>
    </citation>
    <scope>NUCLEOTIDE SEQUENCE</scope>
    <source>
        <strain evidence="1">CGMCC 4.7306</strain>
    </source>
</reference>
<comment type="caution">
    <text evidence="1">The sequence shown here is derived from an EMBL/GenBank/DDBJ whole genome shotgun (WGS) entry which is preliminary data.</text>
</comment>
<dbReference type="EMBL" id="BMMZ01000010">
    <property type="protein sequence ID" value="GGL74535.1"/>
    <property type="molecule type" value="Genomic_DNA"/>
</dbReference>
<keyword evidence="2" id="KW-1185">Reference proteome</keyword>
<reference evidence="1" key="2">
    <citation type="submission" date="2020-09" db="EMBL/GenBank/DDBJ databases">
        <authorList>
            <person name="Sun Q."/>
            <person name="Zhou Y."/>
        </authorList>
    </citation>
    <scope>NUCLEOTIDE SEQUENCE</scope>
    <source>
        <strain evidence="1">CGMCC 4.7306</strain>
    </source>
</reference>
<protein>
    <submittedName>
        <fullName evidence="1">Uncharacterized protein</fullName>
    </submittedName>
</protein>
<proteinExistence type="predicted"/>
<sequence length="61" mass="7476">MYFVQPDHLVHNDRDLSLRAAERYELERALRAADELARAERRSKRRRRARRYLRLVLNRVA</sequence>